<comment type="caution">
    <text evidence="8">Lacks conserved residue(s) required for the propagation of feature annotation.</text>
</comment>
<reference evidence="10 11" key="1">
    <citation type="submission" date="2020-02" db="EMBL/GenBank/DDBJ databases">
        <title>Complete genome sequences of six Lactobacillus iners strains isolated from the human vagina.</title>
        <authorList>
            <person name="France M.T."/>
            <person name="Rutt L."/>
            <person name="Narina S."/>
            <person name="Arbaugh S."/>
            <person name="Humphrys M.S."/>
            <person name="Ma B."/>
            <person name="Hayward M.R."/>
            <person name="Relman D."/>
            <person name="Kwon D.S."/>
            <person name="Ravel J."/>
        </authorList>
    </citation>
    <scope>NUCLEOTIDE SEQUENCE [LARGE SCALE GENOMIC DNA]</scope>
    <source>
        <strain evidence="10 11">C0210C1</strain>
    </source>
</reference>
<dbReference type="InterPro" id="IPR035906">
    <property type="entry name" value="MetI-like_sf"/>
</dbReference>
<dbReference type="PANTHER" id="PTHR43470">
    <property type="entry name" value="PHOSPHATE TRANSPORT SYSTEM PERMEASE PROTEIN PSTA-RELATED"/>
    <property type="match status" value="1"/>
</dbReference>
<dbReference type="Proteomes" id="UP000501676">
    <property type="component" value="Chromosome"/>
</dbReference>
<keyword evidence="5 8" id="KW-0812">Transmembrane</keyword>
<dbReference type="Pfam" id="PF00528">
    <property type="entry name" value="BPD_transp_1"/>
    <property type="match status" value="1"/>
</dbReference>
<keyword evidence="4 8" id="KW-1003">Cell membrane</keyword>
<feature type="transmembrane region" description="Helical" evidence="8">
    <location>
        <begin position="99"/>
        <end position="123"/>
    </location>
</feature>
<dbReference type="Gene3D" id="1.10.3720.10">
    <property type="entry name" value="MetI-like"/>
    <property type="match status" value="1"/>
</dbReference>
<dbReference type="SUPFAM" id="SSF161098">
    <property type="entry name" value="MetI-like"/>
    <property type="match status" value="1"/>
</dbReference>
<evidence type="ECO:0000256" key="1">
    <source>
        <dbReference type="ARBA" id="ARBA00004651"/>
    </source>
</evidence>
<evidence type="ECO:0000256" key="7">
    <source>
        <dbReference type="ARBA" id="ARBA00023136"/>
    </source>
</evidence>
<gene>
    <name evidence="10" type="primary">pstA</name>
    <name evidence="10" type="ORF">G6Z83_00800</name>
</gene>
<feature type="domain" description="ABC transmembrane type-1" evidence="9">
    <location>
        <begin position="62"/>
        <end position="280"/>
    </location>
</feature>
<evidence type="ECO:0000256" key="5">
    <source>
        <dbReference type="ARBA" id="ARBA00022692"/>
    </source>
</evidence>
<proteinExistence type="inferred from homology"/>
<protein>
    <recommendedName>
        <fullName evidence="8">Phosphate transport system permease protein PstA</fullName>
    </recommendedName>
</protein>
<keyword evidence="3" id="KW-0813">Transport</keyword>
<dbReference type="GO" id="GO:0005886">
    <property type="term" value="C:plasma membrane"/>
    <property type="evidence" value="ECO:0007669"/>
    <property type="project" value="UniProtKB-SubCell"/>
</dbReference>
<keyword evidence="6 8" id="KW-1133">Transmembrane helix</keyword>
<organism evidence="10 11">
    <name type="scientific">Lactobacillus iners</name>
    <dbReference type="NCBI Taxonomy" id="147802"/>
    <lineage>
        <taxon>Bacteria</taxon>
        <taxon>Bacillati</taxon>
        <taxon>Bacillota</taxon>
        <taxon>Bacilli</taxon>
        <taxon>Lactobacillales</taxon>
        <taxon>Lactobacillaceae</taxon>
        <taxon>Lactobacillus</taxon>
    </lineage>
</organism>
<evidence type="ECO:0000256" key="8">
    <source>
        <dbReference type="RuleBase" id="RU363043"/>
    </source>
</evidence>
<dbReference type="AlphaFoldDB" id="A0A6G7B790"/>
<feature type="transmembrane region" description="Helical" evidence="8">
    <location>
        <begin position="129"/>
        <end position="148"/>
    </location>
</feature>
<dbReference type="PANTHER" id="PTHR43470:SF4">
    <property type="entry name" value="ABC TRANSPORTER PERMEASE PROTEIN YQGI-RELATED"/>
    <property type="match status" value="1"/>
</dbReference>
<comment type="similarity">
    <text evidence="2 8">Belongs to the binding-protein-dependent transport system permease family. CysTW subfamily.</text>
</comment>
<evidence type="ECO:0000256" key="3">
    <source>
        <dbReference type="ARBA" id="ARBA00022448"/>
    </source>
</evidence>
<evidence type="ECO:0000313" key="10">
    <source>
        <dbReference type="EMBL" id="QIH23353.1"/>
    </source>
</evidence>
<evidence type="ECO:0000256" key="4">
    <source>
        <dbReference type="ARBA" id="ARBA00022475"/>
    </source>
</evidence>
<feature type="transmembrane region" description="Helical" evidence="8">
    <location>
        <begin position="66"/>
        <end position="87"/>
    </location>
</feature>
<sequence length="297" mass="32645">MSNSFIDKIAKKIILLIVLLLLSFLLLFLTYIFGMGIQYLSLKSILSPSQITGSGGGIRDQLFNSVYMLLLTLIISLPLSIGSGIYLAEFAPKNKIVDFIQNMIDVLSYMPSIVVGLFIYLIIVIKFNIGFSILAGSLALTIFNLPILTANIKNAFCNISQAQRDAGKALGLSEWNLIKGILLPQTIPTIIVAVVLSAGRIFGEAAALIYSSGQSAPLLNYANWNPFCMDSPLNIMRPAETLSVYIWKINSEGLKPDAEKISFCSILILVGVILLFDLIAHFLGNYLHQKFIYGKKK</sequence>
<comment type="subcellular location">
    <subcellularLocation>
        <location evidence="1 8">Cell membrane</location>
        <topology evidence="1 8">Multi-pass membrane protein</topology>
    </subcellularLocation>
</comment>
<feature type="transmembrane region" description="Helical" evidence="8">
    <location>
        <begin position="12"/>
        <end position="33"/>
    </location>
</feature>
<dbReference type="PROSITE" id="PS50928">
    <property type="entry name" value="ABC_TM1"/>
    <property type="match status" value="1"/>
</dbReference>
<evidence type="ECO:0000259" key="9">
    <source>
        <dbReference type="PROSITE" id="PS50928"/>
    </source>
</evidence>
<accession>A0A6G7B790</accession>
<dbReference type="CDD" id="cd06261">
    <property type="entry name" value="TM_PBP2"/>
    <property type="match status" value="1"/>
</dbReference>
<name>A0A6G7B790_9LACO</name>
<evidence type="ECO:0000256" key="6">
    <source>
        <dbReference type="ARBA" id="ARBA00022989"/>
    </source>
</evidence>
<dbReference type="RefSeq" id="WP_006735411.1">
    <property type="nucleotide sequence ID" value="NZ_CP049223.1"/>
</dbReference>
<dbReference type="InterPro" id="IPR005672">
    <property type="entry name" value="Phosphate_PstA"/>
</dbReference>
<dbReference type="EMBL" id="CP049228">
    <property type="protein sequence ID" value="QIH23353.1"/>
    <property type="molecule type" value="Genomic_DNA"/>
</dbReference>
<dbReference type="NCBIfam" id="TIGR00974">
    <property type="entry name" value="3a0107s02c"/>
    <property type="match status" value="1"/>
</dbReference>
<evidence type="ECO:0000256" key="2">
    <source>
        <dbReference type="ARBA" id="ARBA00007069"/>
    </source>
</evidence>
<dbReference type="GO" id="GO:0035435">
    <property type="term" value="P:phosphate ion transmembrane transport"/>
    <property type="evidence" value="ECO:0007669"/>
    <property type="project" value="InterPro"/>
</dbReference>
<dbReference type="InterPro" id="IPR000515">
    <property type="entry name" value="MetI-like"/>
</dbReference>
<dbReference type="GO" id="GO:0005315">
    <property type="term" value="F:phosphate transmembrane transporter activity"/>
    <property type="evidence" value="ECO:0007669"/>
    <property type="project" value="InterPro"/>
</dbReference>
<feature type="transmembrane region" description="Helical" evidence="8">
    <location>
        <begin position="266"/>
        <end position="287"/>
    </location>
</feature>
<evidence type="ECO:0000313" key="11">
    <source>
        <dbReference type="Proteomes" id="UP000501676"/>
    </source>
</evidence>
<keyword evidence="7 8" id="KW-0472">Membrane</keyword>